<accession>A0A7M2X2X6</accession>
<keyword evidence="3" id="KW-1185">Reference proteome</keyword>
<dbReference type="RefSeq" id="WP_206294635.1">
    <property type="nucleotide sequence ID" value="NZ_CP063458.1"/>
</dbReference>
<dbReference type="EMBL" id="CP063458">
    <property type="protein sequence ID" value="QOV91381.1"/>
    <property type="molecule type" value="Genomic_DNA"/>
</dbReference>
<dbReference type="Proteomes" id="UP000593765">
    <property type="component" value="Chromosome"/>
</dbReference>
<proteinExistence type="predicted"/>
<evidence type="ECO:0000256" key="1">
    <source>
        <dbReference type="SAM" id="SignalP"/>
    </source>
</evidence>
<feature type="signal peptide" evidence="1">
    <location>
        <begin position="1"/>
        <end position="20"/>
    </location>
</feature>
<reference evidence="2 3" key="1">
    <citation type="submission" date="2020-10" db="EMBL/GenBank/DDBJ databases">
        <title>Wide distribution of Phycisphaera-like planctomycetes from WD2101 soil group in peatlands and genome analysis of the first cultivated representative.</title>
        <authorList>
            <person name="Dedysh S.N."/>
            <person name="Beletsky A.V."/>
            <person name="Ivanova A."/>
            <person name="Kulichevskaya I.S."/>
            <person name="Suzina N.E."/>
            <person name="Philippov D.A."/>
            <person name="Rakitin A.L."/>
            <person name="Mardanov A.V."/>
            <person name="Ravin N.V."/>
        </authorList>
    </citation>
    <scope>NUCLEOTIDE SEQUENCE [LARGE SCALE GENOMIC DNA]</scope>
    <source>
        <strain evidence="2 3">M1803</strain>
    </source>
</reference>
<dbReference type="Pfam" id="PF14100">
    <property type="entry name" value="DUF6807"/>
    <property type="match status" value="1"/>
</dbReference>
<evidence type="ECO:0000313" key="3">
    <source>
        <dbReference type="Proteomes" id="UP000593765"/>
    </source>
</evidence>
<gene>
    <name evidence="2" type="ORF">IPV69_08520</name>
</gene>
<dbReference type="AlphaFoldDB" id="A0A7M2X2X6"/>
<dbReference type="InterPro" id="IPR029475">
    <property type="entry name" value="DUF6807"/>
</dbReference>
<protein>
    <submittedName>
        <fullName evidence="2">PmoA family protein</fullName>
    </submittedName>
</protein>
<evidence type="ECO:0000313" key="2">
    <source>
        <dbReference type="EMBL" id="QOV91381.1"/>
    </source>
</evidence>
<name>A0A7M2X2X6_9BACT</name>
<keyword evidence="1" id="KW-0732">Signal</keyword>
<sequence>MIRSRTFPAFLSVCAGLLLAAVPAVRAADADVKLTQTDGKILVEIGGKPFTEYRFEPEKDLPWARPYFYPVRAPDGTEITSDQSRFNPKEHPHHRSLYVAQGAVNGVDHWAHPNKPATPDIKPADVRQPEQKHLKFEKVGGDTIVEQLAWEDKEGKPMLLETRTWRFFAFADGSRGIDQTSVFSAAEAPVTFGETKEAGLASVRLNKAISDTSTITMEKIASTDKKTENSVWGKKSPWCDLSGKIDGKDYGAAILDHPSNPRSPSNWHVRHYGLLSANVFGLYDFDKVNNAKGSGDFKIQPGKPVTFKYRYVIHTGNAASAKLPEKFAEFAK</sequence>
<feature type="chain" id="PRO_5034374228" evidence="1">
    <location>
        <begin position="21"/>
        <end position="332"/>
    </location>
</feature>
<dbReference type="KEGG" id="hbs:IPV69_08520"/>
<organism evidence="2 3">
    <name type="scientific">Humisphaera borealis</name>
    <dbReference type="NCBI Taxonomy" id="2807512"/>
    <lineage>
        <taxon>Bacteria</taxon>
        <taxon>Pseudomonadati</taxon>
        <taxon>Planctomycetota</taxon>
        <taxon>Phycisphaerae</taxon>
        <taxon>Tepidisphaerales</taxon>
        <taxon>Tepidisphaeraceae</taxon>
        <taxon>Humisphaera</taxon>
    </lineage>
</organism>